<protein>
    <submittedName>
        <fullName evidence="2">Uncharacterized protein</fullName>
    </submittedName>
</protein>
<keyword evidence="3" id="KW-1185">Reference proteome</keyword>
<evidence type="ECO:0000256" key="1">
    <source>
        <dbReference type="SAM" id="Phobius"/>
    </source>
</evidence>
<dbReference type="Proteomes" id="UP000199223">
    <property type="component" value="Unassembled WGS sequence"/>
</dbReference>
<accession>A0A1H7B965</accession>
<dbReference type="AlphaFoldDB" id="A0A1H7B965"/>
<name>A0A1H7B965_9DEIO</name>
<feature type="transmembrane region" description="Helical" evidence="1">
    <location>
        <begin position="12"/>
        <end position="30"/>
    </location>
</feature>
<proteinExistence type="predicted"/>
<evidence type="ECO:0000313" key="3">
    <source>
        <dbReference type="Proteomes" id="UP000199223"/>
    </source>
</evidence>
<gene>
    <name evidence="2" type="ORF">SAMN04488058_11540</name>
</gene>
<dbReference type="EMBL" id="FNZA01000015">
    <property type="protein sequence ID" value="SEJ71012.1"/>
    <property type="molecule type" value="Genomic_DNA"/>
</dbReference>
<evidence type="ECO:0000313" key="2">
    <source>
        <dbReference type="EMBL" id="SEJ71012.1"/>
    </source>
</evidence>
<keyword evidence="1" id="KW-0472">Membrane</keyword>
<organism evidence="2 3">
    <name type="scientific">Deinococcus reticulitermitis</name>
    <dbReference type="NCBI Taxonomy" id="856736"/>
    <lineage>
        <taxon>Bacteria</taxon>
        <taxon>Thermotogati</taxon>
        <taxon>Deinococcota</taxon>
        <taxon>Deinococci</taxon>
        <taxon>Deinococcales</taxon>
        <taxon>Deinococcaceae</taxon>
        <taxon>Deinococcus</taxon>
    </lineage>
</organism>
<feature type="transmembrane region" description="Helical" evidence="1">
    <location>
        <begin position="42"/>
        <end position="59"/>
    </location>
</feature>
<keyword evidence="1" id="KW-0812">Transmembrane</keyword>
<reference evidence="3" key="1">
    <citation type="submission" date="2016-10" db="EMBL/GenBank/DDBJ databases">
        <authorList>
            <person name="Varghese N."/>
            <person name="Submissions S."/>
        </authorList>
    </citation>
    <scope>NUCLEOTIDE SEQUENCE [LARGE SCALE GENOMIC DNA]</scope>
    <source>
        <strain evidence="3">CGMCC 1.10218</strain>
    </source>
</reference>
<keyword evidence="1" id="KW-1133">Transmembrane helix</keyword>
<dbReference type="STRING" id="856736.SAMN04488058_11540"/>
<sequence length="67" mass="7720">MSPRFQRYLLGSLRVLALMLLLVLGLNWLAGVANLPWPHISLTPPVLAWLTVFLLRWATRAEPERRD</sequence>
<dbReference type="RefSeq" id="WP_092265193.1">
    <property type="nucleotide sequence ID" value="NZ_FNZA01000015.1"/>
</dbReference>